<dbReference type="SMART" id="SM00066">
    <property type="entry name" value="GAL4"/>
    <property type="match status" value="1"/>
</dbReference>
<dbReference type="Pfam" id="PF00172">
    <property type="entry name" value="Zn_clus"/>
    <property type="match status" value="1"/>
</dbReference>
<reference evidence="3 4" key="1">
    <citation type="submission" date="2020-01" db="EMBL/GenBank/DDBJ databases">
        <authorList>
            <consortium name="DOE Joint Genome Institute"/>
            <person name="Haridas S."/>
            <person name="Albert R."/>
            <person name="Binder M."/>
            <person name="Bloem J."/>
            <person name="Labutti K."/>
            <person name="Salamov A."/>
            <person name="Andreopoulos B."/>
            <person name="Baker S.E."/>
            <person name="Barry K."/>
            <person name="Bills G."/>
            <person name="Bluhm B.H."/>
            <person name="Cannon C."/>
            <person name="Castanera R."/>
            <person name="Culley D.E."/>
            <person name="Daum C."/>
            <person name="Ezra D."/>
            <person name="Gonzalez J.B."/>
            <person name="Henrissat B."/>
            <person name="Kuo A."/>
            <person name="Liang C."/>
            <person name="Lipzen A."/>
            <person name="Lutzoni F."/>
            <person name="Magnuson J."/>
            <person name="Mondo S."/>
            <person name="Nolan M."/>
            <person name="Ohm R."/>
            <person name="Pangilinan J."/>
            <person name="Park H.-J.H."/>
            <person name="Ramirez L."/>
            <person name="Alfaro M."/>
            <person name="Sun H."/>
            <person name="Tritt A."/>
            <person name="Yoshinaga Y."/>
            <person name="Zwiers L.-H.L."/>
            <person name="Turgeon B.G."/>
            <person name="Goodwin S.B."/>
            <person name="Spatafora J.W."/>
            <person name="Crous P.W."/>
            <person name="Grigoriev I.V."/>
        </authorList>
    </citation>
    <scope>NUCLEOTIDE SEQUENCE [LARGE SCALE GENOMIC DNA]</scope>
    <source>
        <strain evidence="3 4">CBS 611.86</strain>
    </source>
</reference>
<accession>A0A7C8MS58</accession>
<protein>
    <recommendedName>
        <fullName evidence="2">Zn(2)-C6 fungal-type domain-containing protein</fullName>
    </recommendedName>
</protein>
<dbReference type="InterPro" id="IPR021858">
    <property type="entry name" value="Fun_TF"/>
</dbReference>
<evidence type="ECO:0000256" key="1">
    <source>
        <dbReference type="ARBA" id="ARBA00023242"/>
    </source>
</evidence>
<dbReference type="PANTHER" id="PTHR47784">
    <property type="entry name" value="STEROL UPTAKE CONTROL PROTEIN 2"/>
    <property type="match status" value="1"/>
</dbReference>
<feature type="domain" description="Zn(2)-C6 fungal-type" evidence="2">
    <location>
        <begin position="12"/>
        <end position="41"/>
    </location>
</feature>
<dbReference type="SUPFAM" id="SSF57701">
    <property type="entry name" value="Zn2/Cys6 DNA-binding domain"/>
    <property type="match status" value="1"/>
</dbReference>
<dbReference type="InterPro" id="IPR053157">
    <property type="entry name" value="Sterol_Uptake_Regulator"/>
</dbReference>
<dbReference type="GO" id="GO:0008270">
    <property type="term" value="F:zinc ion binding"/>
    <property type="evidence" value="ECO:0007669"/>
    <property type="project" value="InterPro"/>
</dbReference>
<dbReference type="OrthoDB" id="3546279at2759"/>
<sequence length="444" mass="50124">MPRLGHKKSRNGCQQCKTRHVKCDENKPCSSCARHGVQCSLVPWDPNALPPQPVKSAASSSTRVTRAPAQTSTVAALPIEYVLNPSPAPTAGTSDTGSPHSQTDPFPYLTKFVNKCDTVQPNYWVRDLELMHHWTTEAFNTVTERDDIRDMWRLAAPKQAINNTFLMHEILAFSALHLAYQQHDQRRAFYALGIHHQDLAIRAMRKVLQNVSNDNVGALFATSTLVTLSVFGSTSLHALYLNPSSTRPSQDPIEDILDIFALVHGVGGVLSSAQHSIKDGPFAPMTKLLPYETPHQPVFDKVIDHLPDLIAFFEAQPMNEDMREGYLDVLSAFREKAAFSRQPCIDGREIRFLFSWPLHIRPIFFTWLRQRNPGALVILMHYAVVLHAAEPMYWFMNGWACRIMETAEAVDPSWQPALQWPSELIKIQAQQQRQAQQRQEQSAS</sequence>
<evidence type="ECO:0000259" key="2">
    <source>
        <dbReference type="PROSITE" id="PS50048"/>
    </source>
</evidence>
<evidence type="ECO:0000313" key="4">
    <source>
        <dbReference type="Proteomes" id="UP000481861"/>
    </source>
</evidence>
<dbReference type="Gene3D" id="4.10.240.10">
    <property type="entry name" value="Zn(2)-C6 fungal-type DNA-binding domain"/>
    <property type="match status" value="1"/>
</dbReference>
<comment type="caution">
    <text evidence="3">The sequence shown here is derived from an EMBL/GenBank/DDBJ whole genome shotgun (WGS) entry which is preliminary data.</text>
</comment>
<dbReference type="PROSITE" id="PS50048">
    <property type="entry name" value="ZN2_CY6_FUNGAL_2"/>
    <property type="match status" value="1"/>
</dbReference>
<proteinExistence type="predicted"/>
<keyword evidence="4" id="KW-1185">Reference proteome</keyword>
<organism evidence="3 4">
    <name type="scientific">Massariosphaeria phaeospora</name>
    <dbReference type="NCBI Taxonomy" id="100035"/>
    <lineage>
        <taxon>Eukaryota</taxon>
        <taxon>Fungi</taxon>
        <taxon>Dikarya</taxon>
        <taxon>Ascomycota</taxon>
        <taxon>Pezizomycotina</taxon>
        <taxon>Dothideomycetes</taxon>
        <taxon>Pleosporomycetidae</taxon>
        <taxon>Pleosporales</taxon>
        <taxon>Pleosporales incertae sedis</taxon>
        <taxon>Massariosphaeria</taxon>
    </lineage>
</organism>
<dbReference type="InterPro" id="IPR036864">
    <property type="entry name" value="Zn2-C6_fun-type_DNA-bd_sf"/>
</dbReference>
<evidence type="ECO:0000313" key="3">
    <source>
        <dbReference type="EMBL" id="KAF2873705.1"/>
    </source>
</evidence>
<name>A0A7C8MS58_9PLEO</name>
<dbReference type="GO" id="GO:0001228">
    <property type="term" value="F:DNA-binding transcription activator activity, RNA polymerase II-specific"/>
    <property type="evidence" value="ECO:0007669"/>
    <property type="project" value="TreeGrafter"/>
</dbReference>
<dbReference type="PANTHER" id="PTHR47784:SF5">
    <property type="entry name" value="STEROL UPTAKE CONTROL PROTEIN 2"/>
    <property type="match status" value="1"/>
</dbReference>
<dbReference type="PROSITE" id="PS00463">
    <property type="entry name" value="ZN2_CY6_FUNGAL_1"/>
    <property type="match status" value="1"/>
</dbReference>
<dbReference type="AlphaFoldDB" id="A0A7C8MS58"/>
<dbReference type="InterPro" id="IPR001138">
    <property type="entry name" value="Zn2Cys6_DnaBD"/>
</dbReference>
<gene>
    <name evidence="3" type="ORF">BDV95DRAFT_488986</name>
</gene>
<dbReference type="EMBL" id="JAADJZ010000007">
    <property type="protein sequence ID" value="KAF2873705.1"/>
    <property type="molecule type" value="Genomic_DNA"/>
</dbReference>
<dbReference type="Proteomes" id="UP000481861">
    <property type="component" value="Unassembled WGS sequence"/>
</dbReference>
<keyword evidence="1" id="KW-0539">Nucleus</keyword>
<dbReference type="Pfam" id="PF11951">
    <property type="entry name" value="Fungal_trans_2"/>
    <property type="match status" value="1"/>
</dbReference>